<evidence type="ECO:0000259" key="12">
    <source>
        <dbReference type="PROSITE" id="PS50002"/>
    </source>
</evidence>
<keyword evidence="3" id="KW-0597">Phosphoprotein</keyword>
<keyword evidence="5" id="KW-0007">Acetylation</keyword>
<keyword evidence="4" id="KW-0677">Repeat</keyword>
<evidence type="ECO:0000313" key="14">
    <source>
        <dbReference type="Proteomes" id="UP000030746"/>
    </source>
</evidence>
<dbReference type="InterPro" id="IPR036028">
    <property type="entry name" value="SH3-like_dom_sf"/>
</dbReference>
<evidence type="ECO:0000256" key="11">
    <source>
        <dbReference type="PROSITE-ProRule" id="PRU00192"/>
    </source>
</evidence>
<gene>
    <name evidence="13" type="ORF">LOTGIDRAFT_106389</name>
</gene>
<organism evidence="13 14">
    <name type="scientific">Lottia gigantea</name>
    <name type="common">Giant owl limpet</name>
    <dbReference type="NCBI Taxonomy" id="225164"/>
    <lineage>
        <taxon>Eukaryota</taxon>
        <taxon>Metazoa</taxon>
        <taxon>Spiralia</taxon>
        <taxon>Lophotrochozoa</taxon>
        <taxon>Mollusca</taxon>
        <taxon>Gastropoda</taxon>
        <taxon>Patellogastropoda</taxon>
        <taxon>Lottioidea</taxon>
        <taxon>Lottiidae</taxon>
        <taxon>Lottia</taxon>
    </lineage>
</organism>
<dbReference type="GO" id="GO:0030427">
    <property type="term" value="C:site of polarized growth"/>
    <property type="evidence" value="ECO:0007669"/>
    <property type="project" value="TreeGrafter"/>
</dbReference>
<reference evidence="13 14" key="1">
    <citation type="journal article" date="2013" name="Nature">
        <title>Insights into bilaterian evolution from three spiralian genomes.</title>
        <authorList>
            <person name="Simakov O."/>
            <person name="Marletaz F."/>
            <person name="Cho S.J."/>
            <person name="Edsinger-Gonzales E."/>
            <person name="Havlak P."/>
            <person name="Hellsten U."/>
            <person name="Kuo D.H."/>
            <person name="Larsson T."/>
            <person name="Lv J."/>
            <person name="Arendt D."/>
            <person name="Savage R."/>
            <person name="Osoegawa K."/>
            <person name="de Jong P."/>
            <person name="Grimwood J."/>
            <person name="Chapman J.A."/>
            <person name="Shapiro H."/>
            <person name="Aerts A."/>
            <person name="Otillar R.P."/>
            <person name="Terry A.Y."/>
            <person name="Boore J.L."/>
            <person name="Grigoriev I.V."/>
            <person name="Lindberg D.R."/>
            <person name="Seaver E.C."/>
            <person name="Weisblat D.A."/>
            <person name="Putnam N.H."/>
            <person name="Rokhsar D.S."/>
        </authorList>
    </citation>
    <scope>NUCLEOTIDE SEQUENCE [LARGE SCALE GENOMIC DNA]</scope>
</reference>
<dbReference type="FunFam" id="2.30.30.40:FF:000139">
    <property type="entry name" value="Hematopoietic cell-specific Lyn substrate 1"/>
    <property type="match status" value="1"/>
</dbReference>
<dbReference type="InterPro" id="IPR001452">
    <property type="entry name" value="SH3_domain"/>
</dbReference>
<dbReference type="PANTHER" id="PTHR10829:SF23">
    <property type="entry name" value="CORTACTIN, ISOFORM A"/>
    <property type="match status" value="1"/>
</dbReference>
<dbReference type="STRING" id="225164.V3ZDB6"/>
<evidence type="ECO:0000256" key="7">
    <source>
        <dbReference type="ARBA" id="ARBA00056814"/>
    </source>
</evidence>
<dbReference type="PANTHER" id="PTHR10829">
    <property type="entry name" value="CORTACTIN AND DREBRIN"/>
    <property type="match status" value="1"/>
</dbReference>
<keyword evidence="2 11" id="KW-0728">SH3 domain</keyword>
<dbReference type="GO" id="GO:0045944">
    <property type="term" value="P:positive regulation of transcription by RNA polymerase II"/>
    <property type="evidence" value="ECO:0007669"/>
    <property type="project" value="UniProtKB-ARBA"/>
</dbReference>
<dbReference type="PROSITE" id="PS50002">
    <property type="entry name" value="SH3"/>
    <property type="match status" value="1"/>
</dbReference>
<keyword evidence="6" id="KW-0496">Mitochondrion</keyword>
<dbReference type="OMA" id="CKCCVDE"/>
<dbReference type="GO" id="GO:0005634">
    <property type="term" value="C:nucleus"/>
    <property type="evidence" value="ECO:0007669"/>
    <property type="project" value="UniProtKB-ARBA"/>
</dbReference>
<dbReference type="KEGG" id="lgi:LOTGIDRAFT_106389"/>
<feature type="non-terminal residue" evidence="13">
    <location>
        <position position="1"/>
    </location>
</feature>
<dbReference type="CTD" id="20230107"/>
<evidence type="ECO:0000256" key="3">
    <source>
        <dbReference type="ARBA" id="ARBA00022553"/>
    </source>
</evidence>
<sequence length="57" mass="6501">GLTAVALYDYEATEEDELTFDPEDIITDIEMVDEGWWRGNCRGKNGLFPANYVELQS</sequence>
<dbReference type="GO" id="GO:0030833">
    <property type="term" value="P:regulation of actin filament polymerization"/>
    <property type="evidence" value="ECO:0007669"/>
    <property type="project" value="TreeGrafter"/>
</dbReference>
<keyword evidence="14" id="KW-1185">Reference proteome</keyword>
<name>V3ZDB6_LOTGI</name>
<evidence type="ECO:0000256" key="8">
    <source>
        <dbReference type="ARBA" id="ARBA00074098"/>
    </source>
</evidence>
<dbReference type="Proteomes" id="UP000030746">
    <property type="component" value="Unassembled WGS sequence"/>
</dbReference>
<evidence type="ECO:0000256" key="10">
    <source>
        <dbReference type="ARBA" id="ARBA00083918"/>
    </source>
</evidence>
<feature type="domain" description="SH3" evidence="12">
    <location>
        <begin position="1"/>
        <end position="57"/>
    </location>
</feature>
<dbReference type="PRINTS" id="PR00452">
    <property type="entry name" value="SH3DOMAIN"/>
</dbReference>
<dbReference type="GO" id="GO:0016477">
    <property type="term" value="P:cell migration"/>
    <property type="evidence" value="ECO:0007669"/>
    <property type="project" value="TreeGrafter"/>
</dbReference>
<evidence type="ECO:0000256" key="2">
    <source>
        <dbReference type="ARBA" id="ARBA00022443"/>
    </source>
</evidence>
<accession>V3ZDB6</accession>
<dbReference type="SUPFAM" id="SSF50044">
    <property type="entry name" value="SH3-domain"/>
    <property type="match status" value="1"/>
</dbReference>
<dbReference type="HOGENOM" id="CLU_186395_2_0_1"/>
<dbReference type="OrthoDB" id="5971719at2759"/>
<evidence type="ECO:0000313" key="13">
    <source>
        <dbReference type="EMBL" id="ESO89103.1"/>
    </source>
</evidence>
<dbReference type="PRINTS" id="PR00499">
    <property type="entry name" value="P67PHOX"/>
</dbReference>
<dbReference type="GO" id="GO:0005739">
    <property type="term" value="C:mitochondrion"/>
    <property type="evidence" value="ECO:0007669"/>
    <property type="project" value="UniProtKB-SubCell"/>
</dbReference>
<dbReference type="Gene3D" id="2.30.30.40">
    <property type="entry name" value="SH3 Domains"/>
    <property type="match status" value="1"/>
</dbReference>
<dbReference type="GO" id="GO:0030864">
    <property type="term" value="C:cortical actin cytoskeleton"/>
    <property type="evidence" value="ECO:0007669"/>
    <property type="project" value="TreeGrafter"/>
</dbReference>
<comment type="subcellular location">
    <subcellularLocation>
        <location evidence="1">Mitochondrion</location>
    </subcellularLocation>
</comment>
<dbReference type="Pfam" id="PF00018">
    <property type="entry name" value="SH3_1"/>
    <property type="match status" value="1"/>
</dbReference>
<dbReference type="RefSeq" id="XP_009060145.1">
    <property type="nucleotide sequence ID" value="XM_009061897.1"/>
</dbReference>
<evidence type="ECO:0000256" key="1">
    <source>
        <dbReference type="ARBA" id="ARBA00004173"/>
    </source>
</evidence>
<evidence type="ECO:0000256" key="9">
    <source>
        <dbReference type="ARBA" id="ARBA00080417"/>
    </source>
</evidence>
<evidence type="ECO:0000256" key="6">
    <source>
        <dbReference type="ARBA" id="ARBA00023128"/>
    </source>
</evidence>
<comment type="function">
    <text evidence="7">Substrate of the antigen receptor-coupled tyrosine kinase. Plays a role in antigen receptor signaling for both clonal expansion and deletion in lymphoid cells. May also be involved in the regulation of gene expression.</text>
</comment>
<dbReference type="SMART" id="SM00326">
    <property type="entry name" value="SH3"/>
    <property type="match status" value="1"/>
</dbReference>
<evidence type="ECO:0000256" key="5">
    <source>
        <dbReference type="ARBA" id="ARBA00022990"/>
    </source>
</evidence>
<dbReference type="GO" id="GO:0051015">
    <property type="term" value="F:actin filament binding"/>
    <property type="evidence" value="ECO:0007669"/>
    <property type="project" value="TreeGrafter"/>
</dbReference>
<dbReference type="EMBL" id="KB202619">
    <property type="protein sequence ID" value="ESO89103.1"/>
    <property type="molecule type" value="Genomic_DNA"/>
</dbReference>
<dbReference type="AlphaFoldDB" id="V3ZDB6"/>
<dbReference type="GeneID" id="20230107"/>
<evidence type="ECO:0000256" key="4">
    <source>
        <dbReference type="ARBA" id="ARBA00022737"/>
    </source>
</evidence>
<dbReference type="GO" id="GO:0005884">
    <property type="term" value="C:actin filament"/>
    <property type="evidence" value="ECO:0007669"/>
    <property type="project" value="TreeGrafter"/>
</dbReference>
<protein>
    <recommendedName>
        <fullName evidence="8">Hematopoietic lineage cell-specific protein</fullName>
    </recommendedName>
    <alternativeName>
        <fullName evidence="10">Hematopoietic cell-specific LYN substrate 1</fullName>
    </alternativeName>
    <alternativeName>
        <fullName evidence="9">LckBP1</fullName>
    </alternativeName>
</protein>
<proteinExistence type="predicted"/>
<dbReference type="GO" id="GO:0005886">
    <property type="term" value="C:plasma membrane"/>
    <property type="evidence" value="ECO:0007669"/>
    <property type="project" value="TreeGrafter"/>
</dbReference>